<gene>
    <name evidence="3" type="ORF">CFRA_07035</name>
</gene>
<feature type="transmembrane region" description="Helical" evidence="1">
    <location>
        <begin position="59"/>
        <end position="79"/>
    </location>
</feature>
<dbReference type="KEGG" id="cfk:CFRA_07035"/>
<name>A0A1L7CT59_9CORY</name>
<evidence type="ECO:0000313" key="3">
    <source>
        <dbReference type="EMBL" id="APT89046.1"/>
    </source>
</evidence>
<dbReference type="InterPro" id="IPR058058">
    <property type="entry name" value="CBU_0592-like"/>
</dbReference>
<keyword evidence="1" id="KW-1133">Transmembrane helix</keyword>
<dbReference type="AlphaFoldDB" id="A0A1L7CT59"/>
<dbReference type="Pfam" id="PF26604">
    <property type="entry name" value="CBU_0592"/>
    <property type="match status" value="1"/>
</dbReference>
<keyword evidence="4" id="KW-1185">Reference proteome</keyword>
<feature type="transmembrane region" description="Helical" evidence="1">
    <location>
        <begin position="6"/>
        <end position="28"/>
    </location>
</feature>
<dbReference type="STRING" id="1437875.CFRA_07035"/>
<dbReference type="EMBL" id="CP009247">
    <property type="protein sequence ID" value="APT89046.1"/>
    <property type="molecule type" value="Genomic_DNA"/>
</dbReference>
<sequence length="100" mass="10785">METLAGSYVIGLIGGALFVIAFAGLNFGLLKSDSYIYQGLNFLGGAAFVYTAIKPFNVGLFVTEFVWAVVGLYGIWLAYRTSRRRSEAPTAEEVPPNTPA</sequence>
<dbReference type="RefSeq" id="WP_075664030.1">
    <property type="nucleotide sequence ID" value="NZ_CP009247.1"/>
</dbReference>
<evidence type="ECO:0000256" key="1">
    <source>
        <dbReference type="SAM" id="Phobius"/>
    </source>
</evidence>
<evidence type="ECO:0000313" key="4">
    <source>
        <dbReference type="Proteomes" id="UP000185434"/>
    </source>
</evidence>
<proteinExistence type="predicted"/>
<feature type="transmembrane region" description="Helical" evidence="1">
    <location>
        <begin position="35"/>
        <end position="53"/>
    </location>
</feature>
<feature type="domain" description="CBU-0592-like" evidence="2">
    <location>
        <begin position="9"/>
        <end position="80"/>
    </location>
</feature>
<protein>
    <submittedName>
        <fullName evidence="3">Transporter</fullName>
    </submittedName>
</protein>
<keyword evidence="1" id="KW-0472">Membrane</keyword>
<dbReference type="NCBIfam" id="NF047864">
    <property type="entry name" value="CBU_0592_membra"/>
    <property type="match status" value="1"/>
</dbReference>
<dbReference type="Proteomes" id="UP000185434">
    <property type="component" value="Chromosome"/>
</dbReference>
<reference evidence="3 4" key="1">
    <citation type="submission" date="2014-08" db="EMBL/GenBank/DDBJ databases">
        <title>Complete genome sequence of Corynebacterium frankenforstense ST18(T) (=DSM 45800(T)), isolated from raw cow milk.</title>
        <authorList>
            <person name="Ruckert C."/>
            <person name="Albersmeier A."/>
            <person name="Winkler A."/>
            <person name="Lipski A."/>
            <person name="Kalinowski J."/>
        </authorList>
    </citation>
    <scope>NUCLEOTIDE SEQUENCE [LARGE SCALE GENOMIC DNA]</scope>
    <source>
        <strain evidence="3 4">ST18</strain>
    </source>
</reference>
<keyword evidence="1" id="KW-0812">Transmembrane</keyword>
<organism evidence="3 4">
    <name type="scientific">Corynebacterium frankenforstense DSM 45800</name>
    <dbReference type="NCBI Taxonomy" id="1437875"/>
    <lineage>
        <taxon>Bacteria</taxon>
        <taxon>Bacillati</taxon>
        <taxon>Actinomycetota</taxon>
        <taxon>Actinomycetes</taxon>
        <taxon>Mycobacteriales</taxon>
        <taxon>Corynebacteriaceae</taxon>
        <taxon>Corynebacterium</taxon>
    </lineage>
</organism>
<accession>A0A1L7CT59</accession>
<evidence type="ECO:0000259" key="2">
    <source>
        <dbReference type="Pfam" id="PF26604"/>
    </source>
</evidence>